<dbReference type="InterPro" id="IPR007050">
    <property type="entry name" value="HTH_bacterioopsin"/>
</dbReference>
<dbReference type="RefSeq" id="WP_092817853.1">
    <property type="nucleotide sequence ID" value="NZ_FNWU01000020.1"/>
</dbReference>
<protein>
    <submittedName>
        <fullName evidence="5">HTH DNA binding domain-containing protein</fullName>
    </submittedName>
</protein>
<evidence type="ECO:0000259" key="3">
    <source>
        <dbReference type="Pfam" id="PF04967"/>
    </source>
</evidence>
<name>A0A1H6JXJ1_9EURY</name>
<dbReference type="PANTHER" id="PTHR34236:SF1">
    <property type="entry name" value="DIMETHYL SULFOXIDE REDUCTASE TRANSCRIPTIONAL ACTIVATOR"/>
    <property type="match status" value="1"/>
</dbReference>
<organism evidence="5 6">
    <name type="scientific">Halopenitus malekzadehii</name>
    <dbReference type="NCBI Taxonomy" id="1267564"/>
    <lineage>
        <taxon>Archaea</taxon>
        <taxon>Methanobacteriati</taxon>
        <taxon>Methanobacteriota</taxon>
        <taxon>Stenosarchaea group</taxon>
        <taxon>Halobacteria</taxon>
        <taxon>Halobacteriales</taxon>
        <taxon>Haloferacaceae</taxon>
        <taxon>Halopenitus</taxon>
    </lineage>
</organism>
<keyword evidence="2" id="KW-0804">Transcription</keyword>
<evidence type="ECO:0000256" key="2">
    <source>
        <dbReference type="ARBA" id="ARBA00023163"/>
    </source>
</evidence>
<evidence type="ECO:0000313" key="6">
    <source>
        <dbReference type="Proteomes" id="UP000199215"/>
    </source>
</evidence>
<dbReference type="EMBL" id="FNWU01000020">
    <property type="protein sequence ID" value="SEH64734.1"/>
    <property type="molecule type" value="Genomic_DNA"/>
</dbReference>
<evidence type="ECO:0000313" key="5">
    <source>
        <dbReference type="EMBL" id="SEH64734.1"/>
    </source>
</evidence>
<gene>
    <name evidence="5" type="ORF">SAMN05192561_1203</name>
</gene>
<dbReference type="OrthoDB" id="27447at2157"/>
<feature type="domain" description="HTH bat-type" evidence="3">
    <location>
        <begin position="169"/>
        <end position="220"/>
    </location>
</feature>
<dbReference type="AlphaFoldDB" id="A0A1H6JXJ1"/>
<dbReference type="InterPro" id="IPR056493">
    <property type="entry name" value="HVO_0513_N"/>
</dbReference>
<evidence type="ECO:0000259" key="4">
    <source>
        <dbReference type="Pfam" id="PF24278"/>
    </source>
</evidence>
<dbReference type="STRING" id="1267564.SAMN05192561_1203"/>
<reference evidence="5 6" key="1">
    <citation type="submission" date="2016-10" db="EMBL/GenBank/DDBJ databases">
        <authorList>
            <person name="de Groot N.N."/>
        </authorList>
    </citation>
    <scope>NUCLEOTIDE SEQUENCE [LARGE SCALE GENOMIC DNA]</scope>
    <source>
        <strain evidence="5 6">IBRC-M10418</strain>
    </source>
</reference>
<keyword evidence="6" id="KW-1185">Reference proteome</keyword>
<dbReference type="Pfam" id="PF04967">
    <property type="entry name" value="HTH_10"/>
    <property type="match status" value="1"/>
</dbReference>
<sequence>MRYARVRIHHDPGTRHPMHTFEMDHDRIERAELRYWNALLDGTNAFVFRVVGDPDPFRARLGARKSTIDYAITPARNGVFHCCVRDEATATDEDYIAAFARGTLVVVPPVRFNSDGTTDLTIVGTATDVAAAVEDLPEGMRATVRSVGPYERYADPAATSTEGPTTGRLTERQRTAVAAAVEHGYYESPRAGTVADVAEELGVSTGTAAEHLRKAEATVMGQLVDR</sequence>
<dbReference type="PANTHER" id="PTHR34236">
    <property type="entry name" value="DIMETHYL SULFOXIDE REDUCTASE TRANSCRIPTIONAL ACTIVATOR"/>
    <property type="match status" value="1"/>
</dbReference>
<keyword evidence="1" id="KW-0805">Transcription regulation</keyword>
<dbReference type="Proteomes" id="UP000199215">
    <property type="component" value="Unassembled WGS sequence"/>
</dbReference>
<proteinExistence type="predicted"/>
<accession>A0A1H6JXJ1</accession>
<feature type="domain" description="HVO-0513-like N-terminal" evidence="4">
    <location>
        <begin position="16"/>
        <end position="150"/>
    </location>
</feature>
<evidence type="ECO:0000256" key="1">
    <source>
        <dbReference type="ARBA" id="ARBA00023015"/>
    </source>
</evidence>
<dbReference type="Pfam" id="PF24278">
    <property type="entry name" value="HVO_0513_N"/>
    <property type="match status" value="1"/>
</dbReference>